<protein>
    <recommendedName>
        <fullName evidence="1">DUF4123 domain-containing protein</fullName>
    </recommendedName>
</protein>
<evidence type="ECO:0000259" key="1">
    <source>
        <dbReference type="Pfam" id="PF13503"/>
    </source>
</evidence>
<gene>
    <name evidence="2" type="ORF">ABIC75_004505</name>
</gene>
<evidence type="ECO:0000313" key="3">
    <source>
        <dbReference type="Proteomes" id="UP001549184"/>
    </source>
</evidence>
<dbReference type="Proteomes" id="UP001549184">
    <property type="component" value="Unassembled WGS sequence"/>
</dbReference>
<keyword evidence="3" id="KW-1185">Reference proteome</keyword>
<reference evidence="2 3" key="1">
    <citation type="submission" date="2024-06" db="EMBL/GenBank/DDBJ databases">
        <title>Sorghum-associated microbial communities from plants grown in Nebraska, USA.</title>
        <authorList>
            <person name="Schachtman D."/>
        </authorList>
    </citation>
    <scope>NUCLEOTIDE SEQUENCE [LARGE SCALE GENOMIC DNA]</scope>
    <source>
        <strain evidence="2 3">1073</strain>
    </source>
</reference>
<comment type="caution">
    <text evidence="2">The sequence shown here is derived from an EMBL/GenBank/DDBJ whole genome shotgun (WGS) entry which is preliminary data.</text>
</comment>
<organism evidence="2 3">
    <name type="scientific">Dyella japonica</name>
    <dbReference type="NCBI Taxonomy" id="231455"/>
    <lineage>
        <taxon>Bacteria</taxon>
        <taxon>Pseudomonadati</taxon>
        <taxon>Pseudomonadota</taxon>
        <taxon>Gammaproteobacteria</taxon>
        <taxon>Lysobacterales</taxon>
        <taxon>Rhodanobacteraceae</taxon>
        <taxon>Dyella</taxon>
    </lineage>
</organism>
<dbReference type="InterPro" id="IPR025391">
    <property type="entry name" value="DUF4123"/>
</dbReference>
<sequence length="315" mass="34543">MTTVSDTANAGVPVMLGANPSIKDLPNTSFTYLLLHTRVLEDWAYQPSPPDASELSATAPGVVDLVRAVSPLAMRRWLWDGLTEEPERGPLLVDATGDTPLLEHALAHWAPVAGVLFIGAACAMDSMHQHLQSLTHFTMPDQGQAQFGFMPSHLSAWLNALDAQHRHAWLGPMSPLLWRENRGPAHRWYRLEQTTPGATQTRLDWLQLRADELAAFDHHVREHFIAGLASELLALPTYGMLSTAEAQSHVRETLAEAAKLNINADEDFRACVLLLARHPALQADPTAQALLNDLSQSPAARLRAVAALVNEKDLL</sequence>
<proteinExistence type="predicted"/>
<dbReference type="RefSeq" id="WP_354016099.1">
    <property type="nucleotide sequence ID" value="NZ_JBEPMU010000009.1"/>
</dbReference>
<feature type="domain" description="DUF4123" evidence="1">
    <location>
        <begin position="57"/>
        <end position="168"/>
    </location>
</feature>
<dbReference type="Pfam" id="PF13503">
    <property type="entry name" value="DUF4123"/>
    <property type="match status" value="1"/>
</dbReference>
<accession>A0ABV2K105</accession>
<dbReference type="EMBL" id="JBEPMU010000009">
    <property type="protein sequence ID" value="MET3654757.1"/>
    <property type="molecule type" value="Genomic_DNA"/>
</dbReference>
<evidence type="ECO:0000313" key="2">
    <source>
        <dbReference type="EMBL" id="MET3654757.1"/>
    </source>
</evidence>
<name>A0ABV2K105_9GAMM</name>